<proteinExistence type="predicted"/>
<protein>
    <submittedName>
        <fullName evidence="1">Uncharacterized protein</fullName>
    </submittedName>
</protein>
<dbReference type="AlphaFoldDB" id="A0AAJ0EXD5"/>
<dbReference type="EMBL" id="JAHMHR010000023">
    <property type="protein sequence ID" value="KAK1675099.1"/>
    <property type="molecule type" value="Genomic_DNA"/>
</dbReference>
<comment type="caution">
    <text evidence="1">The sequence shown here is derived from an EMBL/GenBank/DDBJ whole genome shotgun (WGS) entry which is preliminary data.</text>
</comment>
<name>A0AAJ0EXD5_9PEZI</name>
<sequence length="260" mass="29842">MSQTSRYHLLERLPFITKRPYGNFRVTPETSHHEPACPHVCHRRRGDLLPSELKLFQNTVTYDQHILRQALEVMGERVGNDPQRYKRPGLIEQSLLRDCSAPRAADWAPVEDASARLSTNFPKLPPDNVEGTASLQALRPDDPLTYAKTAFNYINLAICNADLTVCLLPWPAGVDIRNRRAIITESSSNLSLDFGKLKKTTIIRKTYVIKRLSYIGSFLRIAIKIRVSSRHEPLGRHSMYQLSPDRWNRDHECYTYRGIC</sequence>
<accession>A0AAJ0EXD5</accession>
<evidence type="ECO:0000313" key="2">
    <source>
        <dbReference type="Proteomes" id="UP001224890"/>
    </source>
</evidence>
<gene>
    <name evidence="1" type="ORF">BDP55DRAFT_665845</name>
</gene>
<reference evidence="1" key="1">
    <citation type="submission" date="2021-06" db="EMBL/GenBank/DDBJ databases">
        <title>Comparative genomics, transcriptomics and evolutionary studies reveal genomic signatures of adaptation to plant cell wall in hemibiotrophic fungi.</title>
        <authorList>
            <consortium name="DOE Joint Genome Institute"/>
            <person name="Baroncelli R."/>
            <person name="Diaz J.F."/>
            <person name="Benocci T."/>
            <person name="Peng M."/>
            <person name="Battaglia E."/>
            <person name="Haridas S."/>
            <person name="Andreopoulos W."/>
            <person name="Labutti K."/>
            <person name="Pangilinan J."/>
            <person name="Floch G.L."/>
            <person name="Makela M.R."/>
            <person name="Henrissat B."/>
            <person name="Grigoriev I.V."/>
            <person name="Crouch J.A."/>
            <person name="De Vries R.P."/>
            <person name="Sukno S.A."/>
            <person name="Thon M.R."/>
        </authorList>
    </citation>
    <scope>NUCLEOTIDE SEQUENCE</scope>
    <source>
        <strain evidence="1">CBS 193.32</strain>
    </source>
</reference>
<dbReference type="RefSeq" id="XP_060429102.1">
    <property type="nucleotide sequence ID" value="XM_060575065.1"/>
</dbReference>
<evidence type="ECO:0000313" key="1">
    <source>
        <dbReference type="EMBL" id="KAK1675099.1"/>
    </source>
</evidence>
<dbReference type="GeneID" id="85459591"/>
<keyword evidence="2" id="KW-1185">Reference proteome</keyword>
<dbReference type="Proteomes" id="UP001224890">
    <property type="component" value="Unassembled WGS sequence"/>
</dbReference>
<organism evidence="1 2">
    <name type="scientific">Colletotrichum godetiae</name>
    <dbReference type="NCBI Taxonomy" id="1209918"/>
    <lineage>
        <taxon>Eukaryota</taxon>
        <taxon>Fungi</taxon>
        <taxon>Dikarya</taxon>
        <taxon>Ascomycota</taxon>
        <taxon>Pezizomycotina</taxon>
        <taxon>Sordariomycetes</taxon>
        <taxon>Hypocreomycetidae</taxon>
        <taxon>Glomerellales</taxon>
        <taxon>Glomerellaceae</taxon>
        <taxon>Colletotrichum</taxon>
        <taxon>Colletotrichum acutatum species complex</taxon>
    </lineage>
</organism>